<evidence type="ECO:0000313" key="3">
    <source>
        <dbReference type="EMBL" id="CAL5221041.1"/>
    </source>
</evidence>
<dbReference type="SUPFAM" id="SSF57850">
    <property type="entry name" value="RING/U-box"/>
    <property type="match status" value="1"/>
</dbReference>
<dbReference type="CDD" id="cd16664">
    <property type="entry name" value="RING-Ubox_PUB"/>
    <property type="match status" value="1"/>
</dbReference>
<proteinExistence type="predicted"/>
<dbReference type="InterPro" id="IPR013083">
    <property type="entry name" value="Znf_RING/FYVE/PHD"/>
</dbReference>
<dbReference type="InterPro" id="IPR003613">
    <property type="entry name" value="Ubox_domain"/>
</dbReference>
<dbReference type="SMART" id="SM00504">
    <property type="entry name" value="Ubox"/>
    <property type="match status" value="1"/>
</dbReference>
<evidence type="ECO:0000259" key="2">
    <source>
        <dbReference type="PROSITE" id="PS51698"/>
    </source>
</evidence>
<dbReference type="PANTHER" id="PTHR22849:SF164">
    <property type="entry name" value="U-BOX DOMAIN-CONTAINING PROTEIN"/>
    <property type="match status" value="1"/>
</dbReference>
<feature type="domain" description="U-box" evidence="2">
    <location>
        <begin position="90"/>
        <end position="166"/>
    </location>
</feature>
<dbReference type="Pfam" id="PF04564">
    <property type="entry name" value="U-box"/>
    <property type="match status" value="1"/>
</dbReference>
<keyword evidence="4" id="KW-1185">Reference proteome</keyword>
<evidence type="ECO:0000256" key="1">
    <source>
        <dbReference type="SAM" id="MobiDB-lite"/>
    </source>
</evidence>
<reference evidence="3 4" key="1">
    <citation type="submission" date="2024-06" db="EMBL/GenBank/DDBJ databases">
        <authorList>
            <person name="Kraege A."/>
            <person name="Thomma B."/>
        </authorList>
    </citation>
    <scope>NUCLEOTIDE SEQUENCE [LARGE SCALE GENOMIC DNA]</scope>
</reference>
<dbReference type="PROSITE" id="PS51698">
    <property type="entry name" value="U_BOX"/>
    <property type="match status" value="1"/>
</dbReference>
<dbReference type="InterPro" id="IPR045185">
    <property type="entry name" value="PUB22/23/24-like"/>
</dbReference>
<organism evidence="3 4">
    <name type="scientific">Coccomyxa viridis</name>
    <dbReference type="NCBI Taxonomy" id="1274662"/>
    <lineage>
        <taxon>Eukaryota</taxon>
        <taxon>Viridiplantae</taxon>
        <taxon>Chlorophyta</taxon>
        <taxon>core chlorophytes</taxon>
        <taxon>Trebouxiophyceae</taxon>
        <taxon>Trebouxiophyceae incertae sedis</taxon>
        <taxon>Coccomyxaceae</taxon>
        <taxon>Coccomyxa</taxon>
    </lineage>
</organism>
<evidence type="ECO:0000313" key="4">
    <source>
        <dbReference type="Proteomes" id="UP001497392"/>
    </source>
</evidence>
<sequence>MVLFYTPSAKQRTGTAFGVPPLQAAQVYPASPTTRVIFRRSTEAAKMPELALHSSLFARISATTQELLRKHARSCPKSLSELVTPQQLAACPQEFLCPISLDIMQDPVLLLPTGQMYDYHSLTNWFESGGRSCPLTGMELSGTVRMRYDPERRTAVMAWLAHQGVDISNIPRLAKNSPTPQASEGDAGGGGGNGSGDAWRKILHSLVAFGKFVGGTSKIYGNIY</sequence>
<feature type="region of interest" description="Disordered" evidence="1">
    <location>
        <begin position="171"/>
        <end position="194"/>
    </location>
</feature>
<comment type="caution">
    <text evidence="3">The sequence shown here is derived from an EMBL/GenBank/DDBJ whole genome shotgun (WGS) entry which is preliminary data.</text>
</comment>
<dbReference type="Proteomes" id="UP001497392">
    <property type="component" value="Unassembled WGS sequence"/>
</dbReference>
<dbReference type="EMBL" id="CAXHTA020000004">
    <property type="protein sequence ID" value="CAL5221041.1"/>
    <property type="molecule type" value="Genomic_DNA"/>
</dbReference>
<gene>
    <name evidence="3" type="primary">g3164</name>
    <name evidence="3" type="ORF">VP750_LOCUS2700</name>
</gene>
<name>A0ABP1FM58_9CHLO</name>
<protein>
    <submittedName>
        <fullName evidence="3">G3164 protein</fullName>
    </submittedName>
</protein>
<dbReference type="PANTHER" id="PTHR22849">
    <property type="entry name" value="WDSAM1 PROTEIN"/>
    <property type="match status" value="1"/>
</dbReference>
<dbReference type="InterPro" id="IPR045210">
    <property type="entry name" value="RING-Ubox_PUB"/>
</dbReference>
<dbReference type="Gene3D" id="3.30.40.10">
    <property type="entry name" value="Zinc/RING finger domain, C3HC4 (zinc finger)"/>
    <property type="match status" value="1"/>
</dbReference>
<accession>A0ABP1FM58</accession>